<comment type="caution">
    <text evidence="2">The sequence shown here is derived from an EMBL/GenBank/DDBJ whole genome shotgun (WGS) entry which is preliminary data.</text>
</comment>
<dbReference type="EMBL" id="BGZK01000145">
    <property type="protein sequence ID" value="GBP22890.1"/>
    <property type="molecule type" value="Genomic_DNA"/>
</dbReference>
<sequence length="314" mass="34215">MDSRNPREVTIYRLELALALTSARSRSSERAVQSIDRRHETPKKPSFLETPYVFFNCSSRKTVFAHYSHTVCDYKQAKKDRDISPLSRATVRYKNVFGAARVAVRCIIIRNKPQSSICQAPRSGGGGGGGGGGLRTPASGSCCETEKGLLLGPGPVLSKNPVLTGRWGGGVSLLHWASECHVGRLQFGPVGDRKSSRGKGRPSGERSCADRICRIRVYDPLSTSSKIRFAKRRINSSTFCMCRSRRITSIVTCQPAPTVMRGERFCCVTISRRCFPERSVYYADAAVSAPVWGKDPAPAQRAPPVTGGQCPGGT</sequence>
<accession>A0A4C1U9W0</accession>
<evidence type="ECO:0000256" key="1">
    <source>
        <dbReference type="SAM" id="MobiDB-lite"/>
    </source>
</evidence>
<evidence type="ECO:0000313" key="3">
    <source>
        <dbReference type="Proteomes" id="UP000299102"/>
    </source>
</evidence>
<keyword evidence="3" id="KW-1185">Reference proteome</keyword>
<feature type="region of interest" description="Disordered" evidence="1">
    <location>
        <begin position="118"/>
        <end position="139"/>
    </location>
</feature>
<protein>
    <submittedName>
        <fullName evidence="2">Uncharacterized protein</fullName>
    </submittedName>
</protein>
<evidence type="ECO:0000313" key="2">
    <source>
        <dbReference type="EMBL" id="GBP22890.1"/>
    </source>
</evidence>
<gene>
    <name evidence="2" type="ORF">EVAR_95290_1</name>
</gene>
<dbReference type="AlphaFoldDB" id="A0A4C1U9W0"/>
<feature type="compositionally biased region" description="Gly residues" evidence="1">
    <location>
        <begin position="123"/>
        <end position="134"/>
    </location>
</feature>
<feature type="region of interest" description="Disordered" evidence="1">
    <location>
        <begin position="295"/>
        <end position="314"/>
    </location>
</feature>
<name>A0A4C1U9W0_EUMVA</name>
<proteinExistence type="predicted"/>
<reference evidence="2 3" key="1">
    <citation type="journal article" date="2019" name="Commun. Biol.">
        <title>The bagworm genome reveals a unique fibroin gene that provides high tensile strength.</title>
        <authorList>
            <person name="Kono N."/>
            <person name="Nakamura H."/>
            <person name="Ohtoshi R."/>
            <person name="Tomita M."/>
            <person name="Numata K."/>
            <person name="Arakawa K."/>
        </authorList>
    </citation>
    <scope>NUCLEOTIDE SEQUENCE [LARGE SCALE GENOMIC DNA]</scope>
</reference>
<organism evidence="2 3">
    <name type="scientific">Eumeta variegata</name>
    <name type="common">Bagworm moth</name>
    <name type="synonym">Eumeta japonica</name>
    <dbReference type="NCBI Taxonomy" id="151549"/>
    <lineage>
        <taxon>Eukaryota</taxon>
        <taxon>Metazoa</taxon>
        <taxon>Ecdysozoa</taxon>
        <taxon>Arthropoda</taxon>
        <taxon>Hexapoda</taxon>
        <taxon>Insecta</taxon>
        <taxon>Pterygota</taxon>
        <taxon>Neoptera</taxon>
        <taxon>Endopterygota</taxon>
        <taxon>Lepidoptera</taxon>
        <taxon>Glossata</taxon>
        <taxon>Ditrysia</taxon>
        <taxon>Tineoidea</taxon>
        <taxon>Psychidae</taxon>
        <taxon>Oiketicinae</taxon>
        <taxon>Eumeta</taxon>
    </lineage>
</organism>
<dbReference type="Proteomes" id="UP000299102">
    <property type="component" value="Unassembled WGS sequence"/>
</dbReference>